<feature type="transmembrane region" description="Helical" evidence="1">
    <location>
        <begin position="129"/>
        <end position="149"/>
    </location>
</feature>
<protein>
    <recommendedName>
        <fullName evidence="4">DUF2269 domain-containing protein</fullName>
    </recommendedName>
</protein>
<keyword evidence="1" id="KW-0812">Transmembrane</keyword>
<accession>A0A3D8Q3T4</accession>
<name>A0A3D8Q3T4_9BACI</name>
<evidence type="ECO:0000313" key="2">
    <source>
        <dbReference type="EMBL" id="RDW22439.1"/>
    </source>
</evidence>
<keyword evidence="3" id="KW-1185">Reference proteome</keyword>
<comment type="caution">
    <text evidence="2">The sequence shown here is derived from an EMBL/GenBank/DDBJ whole genome shotgun (WGS) entry which is preliminary data.</text>
</comment>
<sequence>MKLSIRAKRWLLITHILFAAIMFGNMVTFLILSITITASNDPQLIESCYQVMLLLSGSSIRASTIGTTVTGILLCVLTKWGLFKFYWIIVKEVLTILLIGINIWGMYSWTLRALDIFTVTGLQINHGELLIGISIQLISLIIIFTISVFKPWGILAKKQKNKLS</sequence>
<gene>
    <name evidence="2" type="ORF">CWR48_01660</name>
</gene>
<dbReference type="AlphaFoldDB" id="A0A3D8Q3T4"/>
<dbReference type="RefSeq" id="WP_115771299.1">
    <property type="nucleotide sequence ID" value="NZ_PIOC01000001.1"/>
</dbReference>
<evidence type="ECO:0000313" key="3">
    <source>
        <dbReference type="Proteomes" id="UP000257143"/>
    </source>
</evidence>
<feature type="transmembrane region" description="Helical" evidence="1">
    <location>
        <begin position="12"/>
        <end position="38"/>
    </location>
</feature>
<evidence type="ECO:0008006" key="4">
    <source>
        <dbReference type="Google" id="ProtNLM"/>
    </source>
</evidence>
<keyword evidence="1" id="KW-0472">Membrane</keyword>
<keyword evidence="1" id="KW-1133">Transmembrane helix</keyword>
<dbReference type="OrthoDB" id="156858at2"/>
<feature type="transmembrane region" description="Helical" evidence="1">
    <location>
        <begin position="58"/>
        <end position="78"/>
    </location>
</feature>
<dbReference type="EMBL" id="PIOC01000001">
    <property type="protein sequence ID" value="RDW22439.1"/>
    <property type="molecule type" value="Genomic_DNA"/>
</dbReference>
<proteinExistence type="predicted"/>
<reference evidence="3" key="1">
    <citation type="submission" date="2017-11" db="EMBL/GenBank/DDBJ databases">
        <authorList>
            <person name="Zhu W."/>
        </authorList>
    </citation>
    <scope>NUCLEOTIDE SEQUENCE [LARGE SCALE GENOMIC DNA]</scope>
    <source>
        <strain evidence="3">CAU 1183</strain>
    </source>
</reference>
<feature type="transmembrane region" description="Helical" evidence="1">
    <location>
        <begin position="85"/>
        <end position="109"/>
    </location>
</feature>
<dbReference type="Proteomes" id="UP000257143">
    <property type="component" value="Unassembled WGS sequence"/>
</dbReference>
<evidence type="ECO:0000256" key="1">
    <source>
        <dbReference type="SAM" id="Phobius"/>
    </source>
</evidence>
<organism evidence="2 3">
    <name type="scientific">Oceanobacillus arenosus</name>
    <dbReference type="NCBI Taxonomy" id="1229153"/>
    <lineage>
        <taxon>Bacteria</taxon>
        <taxon>Bacillati</taxon>
        <taxon>Bacillota</taxon>
        <taxon>Bacilli</taxon>
        <taxon>Bacillales</taxon>
        <taxon>Bacillaceae</taxon>
        <taxon>Oceanobacillus</taxon>
    </lineage>
</organism>